<evidence type="ECO:0000256" key="2">
    <source>
        <dbReference type="ARBA" id="ARBA00022670"/>
    </source>
</evidence>
<name>A0AA38U2J8_9AGAR</name>
<keyword evidence="3" id="KW-0378">Hydrolase</keyword>
<evidence type="ECO:0000256" key="1">
    <source>
        <dbReference type="ARBA" id="ARBA00005234"/>
    </source>
</evidence>
<organism evidence="6 7">
    <name type="scientific">Lentinula raphanica</name>
    <dbReference type="NCBI Taxonomy" id="153919"/>
    <lineage>
        <taxon>Eukaryota</taxon>
        <taxon>Fungi</taxon>
        <taxon>Dikarya</taxon>
        <taxon>Basidiomycota</taxon>
        <taxon>Agaricomycotina</taxon>
        <taxon>Agaricomycetes</taxon>
        <taxon>Agaricomycetidae</taxon>
        <taxon>Agaricales</taxon>
        <taxon>Marasmiineae</taxon>
        <taxon>Omphalotaceae</taxon>
        <taxon>Lentinula</taxon>
    </lineage>
</organism>
<dbReference type="GO" id="GO:0006508">
    <property type="term" value="P:proteolysis"/>
    <property type="evidence" value="ECO:0007669"/>
    <property type="project" value="UniProtKB-KW"/>
</dbReference>
<proteinExistence type="inferred from homology"/>
<dbReference type="PANTHER" id="PTHR12606">
    <property type="entry name" value="SENTRIN/SUMO-SPECIFIC PROTEASE"/>
    <property type="match status" value="1"/>
</dbReference>
<accession>A0AA38U2J8</accession>
<dbReference type="EMBL" id="MU807672">
    <property type="protein sequence ID" value="KAJ3831224.1"/>
    <property type="molecule type" value="Genomic_DNA"/>
</dbReference>
<keyword evidence="4" id="KW-0788">Thiol protease</keyword>
<comment type="caution">
    <text evidence="6">The sequence shown here is derived from an EMBL/GenBank/DDBJ whole genome shotgun (WGS) entry which is preliminary data.</text>
</comment>
<dbReference type="GO" id="GO:0016929">
    <property type="term" value="F:deSUMOylase activity"/>
    <property type="evidence" value="ECO:0007669"/>
    <property type="project" value="TreeGrafter"/>
</dbReference>
<evidence type="ECO:0000313" key="6">
    <source>
        <dbReference type="EMBL" id="KAJ3831224.1"/>
    </source>
</evidence>
<comment type="similarity">
    <text evidence="1">Belongs to the peptidase C48 family.</text>
</comment>
<dbReference type="InterPro" id="IPR038765">
    <property type="entry name" value="Papain-like_cys_pep_sf"/>
</dbReference>
<sequence>MAKLTDLSLQLSRAAGMKTDFVPTLSHHRVLPSDNLALVVLGNLDLLLDSVQSKIRSLELSWGKFLDDHPQKANSLLNSLINEMRAAPEEFWKALRTISFHDYSTLGPGRWLNDEILNYFIEKWCKGSRTLGFGTFFAGSCLFEDKNTCLQAKRCLTGEDEERVFRCVKRRLEMLSLDSWDAVFIPIHEASSHWYSVRIDFKLKRIDIFDSLRDTCISNRQKPVPLRKNSNLMLVLMWLAEILGSIRGEDVCLTNNPLTSWRCDPHSKVPFQPNTFDCGVHTLWHLKHILQYREITLGKRSAEDGLLFTQDMAGKRLRLAQELLHDGKARKI</sequence>
<dbReference type="GO" id="GO:0016926">
    <property type="term" value="P:protein desumoylation"/>
    <property type="evidence" value="ECO:0007669"/>
    <property type="project" value="TreeGrafter"/>
</dbReference>
<dbReference type="Proteomes" id="UP001163846">
    <property type="component" value="Unassembled WGS sequence"/>
</dbReference>
<evidence type="ECO:0000313" key="7">
    <source>
        <dbReference type="Proteomes" id="UP001163846"/>
    </source>
</evidence>
<evidence type="ECO:0000256" key="4">
    <source>
        <dbReference type="ARBA" id="ARBA00022807"/>
    </source>
</evidence>
<dbReference type="Pfam" id="PF02902">
    <property type="entry name" value="Peptidase_C48"/>
    <property type="match status" value="1"/>
</dbReference>
<dbReference type="GO" id="GO:0005634">
    <property type="term" value="C:nucleus"/>
    <property type="evidence" value="ECO:0007669"/>
    <property type="project" value="TreeGrafter"/>
</dbReference>
<reference evidence="6" key="1">
    <citation type="submission" date="2022-08" db="EMBL/GenBank/DDBJ databases">
        <authorList>
            <consortium name="DOE Joint Genome Institute"/>
            <person name="Min B."/>
            <person name="Riley R."/>
            <person name="Sierra-Patev S."/>
            <person name="Naranjo-Ortiz M."/>
            <person name="Looney B."/>
            <person name="Konkel Z."/>
            <person name="Slot J.C."/>
            <person name="Sakamoto Y."/>
            <person name="Steenwyk J.L."/>
            <person name="Rokas A."/>
            <person name="Carro J."/>
            <person name="Camarero S."/>
            <person name="Ferreira P."/>
            <person name="Molpeceres G."/>
            <person name="Ruiz-Duenas F.J."/>
            <person name="Serrano A."/>
            <person name="Henrissat B."/>
            <person name="Drula E."/>
            <person name="Hughes K.W."/>
            <person name="Mata J.L."/>
            <person name="Ishikawa N.K."/>
            <person name="Vargas-Isla R."/>
            <person name="Ushijima S."/>
            <person name="Smith C.A."/>
            <person name="Ahrendt S."/>
            <person name="Andreopoulos W."/>
            <person name="He G."/>
            <person name="Labutti K."/>
            <person name="Lipzen A."/>
            <person name="Ng V."/>
            <person name="Sandor L."/>
            <person name="Barry K."/>
            <person name="Martinez A.T."/>
            <person name="Xiao Y."/>
            <person name="Gibbons J.G."/>
            <person name="Terashima K."/>
            <person name="Hibbett D.S."/>
            <person name="Grigoriev I.V."/>
        </authorList>
    </citation>
    <scope>NUCLEOTIDE SEQUENCE</scope>
    <source>
        <strain evidence="6">TFB9207</strain>
    </source>
</reference>
<evidence type="ECO:0000256" key="3">
    <source>
        <dbReference type="ARBA" id="ARBA00022801"/>
    </source>
</evidence>
<keyword evidence="7" id="KW-1185">Reference proteome</keyword>
<dbReference type="PROSITE" id="PS50600">
    <property type="entry name" value="ULP_PROTEASE"/>
    <property type="match status" value="1"/>
</dbReference>
<dbReference type="SUPFAM" id="SSF54001">
    <property type="entry name" value="Cysteine proteinases"/>
    <property type="match status" value="1"/>
</dbReference>
<keyword evidence="2" id="KW-0645">Protease</keyword>
<dbReference type="Gene3D" id="3.40.395.10">
    <property type="entry name" value="Adenoviral Proteinase, Chain A"/>
    <property type="match status" value="1"/>
</dbReference>
<dbReference type="PANTHER" id="PTHR12606:SF1">
    <property type="entry name" value="UBIQUITIN-LIKE-SPECIFIC PROTEASE 1A"/>
    <property type="match status" value="1"/>
</dbReference>
<evidence type="ECO:0000259" key="5">
    <source>
        <dbReference type="PROSITE" id="PS50600"/>
    </source>
</evidence>
<feature type="domain" description="Ubiquitin-like protease family profile" evidence="5">
    <location>
        <begin position="96"/>
        <end position="289"/>
    </location>
</feature>
<protein>
    <recommendedName>
        <fullName evidence="5">Ubiquitin-like protease family profile domain-containing protein</fullName>
    </recommendedName>
</protein>
<dbReference type="AlphaFoldDB" id="A0AA38U2J8"/>
<dbReference type="InterPro" id="IPR003653">
    <property type="entry name" value="Peptidase_C48_C"/>
</dbReference>
<gene>
    <name evidence="6" type="ORF">F5878DRAFT_667781</name>
</gene>